<protein>
    <submittedName>
        <fullName evidence="2">Uncharacterized protein</fullName>
    </submittedName>
</protein>
<feature type="compositionally biased region" description="Polar residues" evidence="1">
    <location>
        <begin position="242"/>
        <end position="260"/>
    </location>
</feature>
<evidence type="ECO:0000313" key="2">
    <source>
        <dbReference type="EMBL" id="OCF33835.1"/>
    </source>
</evidence>
<proteinExistence type="predicted"/>
<evidence type="ECO:0000313" key="3">
    <source>
        <dbReference type="Proteomes" id="UP000092666"/>
    </source>
</evidence>
<organism evidence="2 3">
    <name type="scientific">Kwoniella heveanensis BCC8398</name>
    <dbReference type="NCBI Taxonomy" id="1296120"/>
    <lineage>
        <taxon>Eukaryota</taxon>
        <taxon>Fungi</taxon>
        <taxon>Dikarya</taxon>
        <taxon>Basidiomycota</taxon>
        <taxon>Agaricomycotina</taxon>
        <taxon>Tremellomycetes</taxon>
        <taxon>Tremellales</taxon>
        <taxon>Cryptococcaceae</taxon>
        <taxon>Kwoniella</taxon>
    </lineage>
</organism>
<feature type="compositionally biased region" description="Basic and acidic residues" evidence="1">
    <location>
        <begin position="135"/>
        <end position="145"/>
    </location>
</feature>
<dbReference type="OrthoDB" id="2565338at2759"/>
<feature type="region of interest" description="Disordered" evidence="1">
    <location>
        <begin position="36"/>
        <end position="63"/>
    </location>
</feature>
<accession>A0A1B9GSK5</accession>
<feature type="region of interest" description="Disordered" evidence="1">
    <location>
        <begin position="241"/>
        <end position="282"/>
    </location>
</feature>
<feature type="compositionally biased region" description="Basic and acidic residues" evidence="1">
    <location>
        <begin position="262"/>
        <end position="282"/>
    </location>
</feature>
<evidence type="ECO:0000256" key="1">
    <source>
        <dbReference type="SAM" id="MobiDB-lite"/>
    </source>
</evidence>
<dbReference type="Proteomes" id="UP000092666">
    <property type="component" value="Unassembled WGS sequence"/>
</dbReference>
<keyword evidence="3" id="KW-1185">Reference proteome</keyword>
<sequence>MDVRQPAPAPSRWPRFIPGPAYDHALAKERMMGPALGGRSKKAQLGSIEESWGPLPQSAAEDRERCEGFKGMFELEEDPPSRNVSPFRESAAEVLERSLDEAWRRARRGTGYIPDGIDHQQGGGESHAKRSGSVKCEREHEVEQTRMERELLGQQRRGEDEVDIKANYRYDHYDEWEYSHQRGIIPLSRGLEIWTARHIAAADGGWDDDDHYTHASRLDFQSRQTGPVDPEPRYLSELAYDTGSTSTAQQTLPLQGVSHSHSNRDYRSHERGDYARDASHRLSQADEYRAWLRRSNGGMKKRDRWRDSDS</sequence>
<feature type="region of interest" description="Disordered" evidence="1">
    <location>
        <begin position="110"/>
        <end position="145"/>
    </location>
</feature>
<name>A0A1B9GSK5_9TREE</name>
<gene>
    <name evidence="2" type="ORF">I316_04547</name>
</gene>
<dbReference type="EMBL" id="KI669503">
    <property type="protein sequence ID" value="OCF33835.1"/>
    <property type="molecule type" value="Genomic_DNA"/>
</dbReference>
<reference evidence="3" key="2">
    <citation type="submission" date="2013-12" db="EMBL/GenBank/DDBJ databases">
        <title>Evolution of pathogenesis and genome organization in the Tremellales.</title>
        <authorList>
            <person name="Cuomo C."/>
            <person name="Litvintseva A."/>
            <person name="Heitman J."/>
            <person name="Chen Y."/>
            <person name="Sun S."/>
            <person name="Springer D."/>
            <person name="Dromer F."/>
            <person name="Young S."/>
            <person name="Zeng Q."/>
            <person name="Chapman S."/>
            <person name="Gujja S."/>
            <person name="Saif S."/>
            <person name="Birren B."/>
        </authorList>
    </citation>
    <scope>NUCLEOTIDE SEQUENCE [LARGE SCALE GENOMIC DNA]</scope>
    <source>
        <strain evidence="3">BCC8398</strain>
    </source>
</reference>
<reference evidence="2 3" key="1">
    <citation type="submission" date="2013-07" db="EMBL/GenBank/DDBJ databases">
        <title>The Genome Sequence of Cryptococcus heveanensis BCC8398.</title>
        <authorList>
            <consortium name="The Broad Institute Genome Sequencing Platform"/>
            <person name="Cuomo C."/>
            <person name="Litvintseva A."/>
            <person name="Chen Y."/>
            <person name="Heitman J."/>
            <person name="Sun S."/>
            <person name="Springer D."/>
            <person name="Dromer F."/>
            <person name="Young S.K."/>
            <person name="Zeng Q."/>
            <person name="Gargeya S."/>
            <person name="Fitzgerald M."/>
            <person name="Abouelleil A."/>
            <person name="Alvarado L."/>
            <person name="Berlin A.M."/>
            <person name="Chapman S.B."/>
            <person name="Dewar J."/>
            <person name="Goldberg J."/>
            <person name="Griggs A."/>
            <person name="Gujja S."/>
            <person name="Hansen M."/>
            <person name="Howarth C."/>
            <person name="Imamovic A."/>
            <person name="Larimer J."/>
            <person name="McCowan C."/>
            <person name="Murphy C."/>
            <person name="Pearson M."/>
            <person name="Priest M."/>
            <person name="Roberts A."/>
            <person name="Saif S."/>
            <person name="Shea T."/>
            <person name="Sykes S."/>
            <person name="Wortman J."/>
            <person name="Nusbaum C."/>
            <person name="Birren B."/>
        </authorList>
    </citation>
    <scope>NUCLEOTIDE SEQUENCE [LARGE SCALE GENOMIC DNA]</scope>
    <source>
        <strain evidence="2 3">BCC8398</strain>
    </source>
</reference>
<dbReference type="AlphaFoldDB" id="A0A1B9GSK5"/>